<evidence type="ECO:0000313" key="3">
    <source>
        <dbReference type="EMBL" id="SLM47161.1"/>
    </source>
</evidence>
<dbReference type="KEGG" id="nja:NSJP_0989"/>
<accession>A0A1W1I2G1</accession>
<feature type="region of interest" description="Disordered" evidence="1">
    <location>
        <begin position="448"/>
        <end position="474"/>
    </location>
</feature>
<dbReference type="STRING" id="1325564.NSJP_0989"/>
<feature type="transmembrane region" description="Helical" evidence="2">
    <location>
        <begin position="979"/>
        <end position="998"/>
    </location>
</feature>
<feature type="transmembrane region" description="Helical" evidence="2">
    <location>
        <begin position="705"/>
        <end position="726"/>
    </location>
</feature>
<feature type="transmembrane region" description="Helical" evidence="2">
    <location>
        <begin position="746"/>
        <end position="763"/>
    </location>
</feature>
<dbReference type="EMBL" id="LT828648">
    <property type="protein sequence ID" value="SLM47161.1"/>
    <property type="molecule type" value="Genomic_DNA"/>
</dbReference>
<dbReference type="Proteomes" id="UP000192042">
    <property type="component" value="Chromosome I"/>
</dbReference>
<keyword evidence="2" id="KW-1133">Transmembrane helix</keyword>
<protein>
    <submittedName>
        <fullName evidence="3">Uncharacterized protein</fullName>
    </submittedName>
</protein>
<proteinExistence type="predicted"/>
<dbReference type="OrthoDB" id="242611at2"/>
<dbReference type="AlphaFoldDB" id="A0A1W1I2G1"/>
<feature type="compositionally biased region" description="Basic and acidic residues" evidence="1">
    <location>
        <begin position="461"/>
        <end position="471"/>
    </location>
</feature>
<dbReference type="RefSeq" id="WP_080885739.1">
    <property type="nucleotide sequence ID" value="NZ_LT828648.1"/>
</dbReference>
<gene>
    <name evidence="3" type="ORF">NSJP_0989</name>
</gene>
<feature type="transmembrane region" description="Helical" evidence="2">
    <location>
        <begin position="829"/>
        <end position="846"/>
    </location>
</feature>
<feature type="transmembrane region" description="Helical" evidence="2">
    <location>
        <begin position="866"/>
        <end position="887"/>
    </location>
</feature>
<feature type="transmembrane region" description="Helical" evidence="2">
    <location>
        <begin position="666"/>
        <end position="684"/>
    </location>
</feature>
<keyword evidence="2" id="KW-0812">Transmembrane</keyword>
<name>A0A1W1I2G1_9BACT</name>
<reference evidence="3 4" key="1">
    <citation type="submission" date="2017-03" db="EMBL/GenBank/DDBJ databases">
        <authorList>
            <person name="Afonso C.L."/>
            <person name="Miller P.J."/>
            <person name="Scott M.A."/>
            <person name="Spackman E."/>
            <person name="Goraichik I."/>
            <person name="Dimitrov K.M."/>
            <person name="Suarez D.L."/>
            <person name="Swayne D.E."/>
        </authorList>
    </citation>
    <scope>NUCLEOTIDE SEQUENCE [LARGE SCALE GENOMIC DNA]</scope>
    <source>
        <strain evidence="3">Genome sequencing of Nitrospira japonica strain NJ11</strain>
    </source>
</reference>
<evidence type="ECO:0000313" key="4">
    <source>
        <dbReference type="Proteomes" id="UP000192042"/>
    </source>
</evidence>
<feature type="transmembrane region" description="Helical" evidence="2">
    <location>
        <begin position="951"/>
        <end position="967"/>
    </location>
</feature>
<evidence type="ECO:0000256" key="1">
    <source>
        <dbReference type="SAM" id="MobiDB-lite"/>
    </source>
</evidence>
<keyword evidence="4" id="KW-1185">Reference proteome</keyword>
<sequence>MAKTRSDSKLAVAGALTLALAIGGVLLVKEPLRSSRPVGSTLELRPGSTEQVVRARLWEDPIAAVERAIRQSGSKPSSGADASLAHRLMPLRKTITERVESGQRVTVLLVTTSGGPYVDNVESRIRDRYAIGTALGVGCYAPEGEGYLSFVEWEPRGAIPGLPYEWYRLRRTRLCGAEDARADSVLVVWFADEALRRGFLATLTSFSQALVCEDSAQGECLLTQQSPKLVRIRSALQRAVTVKIMGPRSSSGFRSILDEAGQLAGQSRDGIGFWPNADGTVELYSPWASAMKGLLAYGLKAESGRGAACRTYEDCEHEFHRRLKDARIRLVYEIGSDDVLFEALVAELERRQVRLGWDAVILIGEWDSFYGRALPIEFRAAACVRVAALPEQELKRILVPTEIKERCPTVPRAVDLQVQRPADYEDLRLNVFRYSYLSGLDGEVPGDDGARARAARASADQSKDPAADRPEGTSQLDYVRALTARIYEEGEGARAIGILGTDPYDALLIIKALRPSFPHAIFFTVDLDGRHLHPSEYRSTRNLVVASRFGLQLEGGLQRDVPPFRSSYQAATYFAALQAVGHIVCLPGGQPQPGHCTSSYHVSLTPDDRVYDPGVHPRLFEVGRNGAVDLSVVEKEGVRTIHPLRGDLAYRDDHGQLKQGTGFNDTAVAVSGIVGLLIMTIVVWSNQRLWNWASEKPKQVGALALLVLASFSAFLALGGAPALLAGHDEGEPFSWTDGVSIWPSELLRLVVVVMSVVFLAKGARDLTHNSDRLDRRFRFKADSRPQAFGAASFWANLQRVYHPSATRIPTTMDQTWSWYREAGRPAQRVARTVLLFLLYLGVMWSLKRWVLDEEMIHPCRGTLSCAVDSFMTLATAAIVVLLNLAVFDAVMLCRRWIGWVTTSTGGWSDQVQDEYLRDYGLGETHKTEFQKLKYLAVIDLIGLRTEAVNRIIRYPFIALLIMIAARNDYFDVWNYPKLLLLMWSVNILLALMGAYLLYQAANSAKAAMLAGLSRQMVQTLGVGKDHDVRTRQIQHIIGEVEANEQGAFVPLYQQPVIESSLYGIIALLQYLYMR</sequence>
<organism evidence="3 4">
    <name type="scientific">Nitrospira japonica</name>
    <dbReference type="NCBI Taxonomy" id="1325564"/>
    <lineage>
        <taxon>Bacteria</taxon>
        <taxon>Pseudomonadati</taxon>
        <taxon>Nitrospirota</taxon>
        <taxon>Nitrospiria</taxon>
        <taxon>Nitrospirales</taxon>
        <taxon>Nitrospiraceae</taxon>
        <taxon>Nitrospira</taxon>
    </lineage>
</organism>
<evidence type="ECO:0000256" key="2">
    <source>
        <dbReference type="SAM" id="Phobius"/>
    </source>
</evidence>
<keyword evidence="2" id="KW-0472">Membrane</keyword>